<feature type="domain" description="Chromo shadow" evidence="4">
    <location>
        <begin position="261"/>
        <end position="334"/>
    </location>
</feature>
<dbReference type="GO" id="GO:0031507">
    <property type="term" value="P:heterochromatin formation"/>
    <property type="evidence" value="ECO:0007669"/>
    <property type="project" value="InterPro"/>
</dbReference>
<feature type="region of interest" description="Disordered" evidence="3">
    <location>
        <begin position="227"/>
        <end position="265"/>
    </location>
</feature>
<dbReference type="Gene3D" id="2.40.50.40">
    <property type="match status" value="1"/>
</dbReference>
<accession>A0A6A1WDS4</accession>
<dbReference type="InterPro" id="IPR008251">
    <property type="entry name" value="Chromo_shadow_dom"/>
</dbReference>
<dbReference type="GO" id="GO:0005634">
    <property type="term" value="C:nucleus"/>
    <property type="evidence" value="ECO:0007669"/>
    <property type="project" value="UniProtKB-SubCell"/>
</dbReference>
<keyword evidence="2" id="KW-0539">Nucleus</keyword>
<dbReference type="EMBL" id="RXIC02000020">
    <property type="protein sequence ID" value="KAB1223405.1"/>
    <property type="molecule type" value="Genomic_DNA"/>
</dbReference>
<sequence>MASTKSRPFAAKGFARRGWPEAANTWEPLENLQSCSDVIDAFEESLRSGKHRKRKRKHGTPLTQPKKKQQRSTIAAYDLTCVDITFSDTVKSVPPKKSSLTNLRAVPQSANGDYNGEIKDLEAAKQISVENGCMNVSQQIESLKDGNEYDPKLSELKATFTNEINMDKLAIHFEEAKASEGDGTVNGVSKADCVEPDQSNRRTGAKRRKSGSVKRFKQESCLCEPGDAQNARTRSGGLGSRVQPPGTGNIGFPGENSSSRNGVDGFKNESNITRIIKPVGYSATVSNNIQDVSVTFIAMRSDGTEVTVDNKFLKANNPLLLINFYEQHLRYTPTSLDSGIDGE</sequence>
<evidence type="ECO:0000256" key="3">
    <source>
        <dbReference type="SAM" id="MobiDB-lite"/>
    </source>
</evidence>
<dbReference type="InterPro" id="IPR023780">
    <property type="entry name" value="Chromo_domain"/>
</dbReference>
<dbReference type="AlphaFoldDB" id="A0A6A1WDS4"/>
<dbReference type="PANTHER" id="PTHR47240:SF2">
    <property type="entry name" value="CHROMO DOMAIN-CONTAINING PROTEIN LHP1"/>
    <property type="match status" value="1"/>
</dbReference>
<feature type="compositionally biased region" description="Basic residues" evidence="3">
    <location>
        <begin position="48"/>
        <end position="70"/>
    </location>
</feature>
<comment type="caution">
    <text evidence="5">The sequence shown here is derived from an EMBL/GenBank/DDBJ whole genome shotgun (WGS) entry which is preliminary data.</text>
</comment>
<name>A0A6A1WDS4_9ROSI</name>
<reference evidence="5 6" key="1">
    <citation type="journal article" date="2019" name="Plant Biotechnol. J.">
        <title>The red bayberry genome and genetic basis of sex determination.</title>
        <authorList>
            <person name="Jia H.M."/>
            <person name="Jia H.J."/>
            <person name="Cai Q.L."/>
            <person name="Wang Y."/>
            <person name="Zhao H.B."/>
            <person name="Yang W.F."/>
            <person name="Wang G.Y."/>
            <person name="Li Y.H."/>
            <person name="Zhan D.L."/>
            <person name="Shen Y.T."/>
            <person name="Niu Q.F."/>
            <person name="Chang L."/>
            <person name="Qiu J."/>
            <person name="Zhao L."/>
            <person name="Xie H.B."/>
            <person name="Fu W.Y."/>
            <person name="Jin J."/>
            <person name="Li X.W."/>
            <person name="Jiao Y."/>
            <person name="Zhou C.C."/>
            <person name="Tu T."/>
            <person name="Chai C.Y."/>
            <person name="Gao J.L."/>
            <person name="Fan L.J."/>
            <person name="van de Weg E."/>
            <person name="Wang J.Y."/>
            <person name="Gao Z.S."/>
        </authorList>
    </citation>
    <scope>NUCLEOTIDE SEQUENCE [LARGE SCALE GENOMIC DNA]</scope>
    <source>
        <tissue evidence="5">Leaves</tissue>
    </source>
</reference>
<keyword evidence="6" id="KW-1185">Reference proteome</keyword>
<evidence type="ECO:0000259" key="4">
    <source>
        <dbReference type="SMART" id="SM00300"/>
    </source>
</evidence>
<evidence type="ECO:0000313" key="6">
    <source>
        <dbReference type="Proteomes" id="UP000516437"/>
    </source>
</evidence>
<feature type="region of interest" description="Disordered" evidence="3">
    <location>
        <begin position="46"/>
        <end position="70"/>
    </location>
</feature>
<dbReference type="InterPro" id="IPR044251">
    <property type="entry name" value="LHP1-like"/>
</dbReference>
<comment type="subcellular location">
    <subcellularLocation>
        <location evidence="1">Nucleus</location>
    </subcellularLocation>
</comment>
<evidence type="ECO:0000313" key="5">
    <source>
        <dbReference type="EMBL" id="KAB1223405.1"/>
    </source>
</evidence>
<dbReference type="InterPro" id="IPR016197">
    <property type="entry name" value="Chromo-like_dom_sf"/>
</dbReference>
<proteinExistence type="predicted"/>
<dbReference type="Proteomes" id="UP000516437">
    <property type="component" value="Chromosome 2"/>
</dbReference>
<feature type="region of interest" description="Disordered" evidence="3">
    <location>
        <begin position="181"/>
        <end position="211"/>
    </location>
</feature>
<dbReference type="Pfam" id="PF00385">
    <property type="entry name" value="Chromo"/>
    <property type="match status" value="1"/>
</dbReference>
<dbReference type="SMART" id="SM00300">
    <property type="entry name" value="ChSh"/>
    <property type="match status" value="1"/>
</dbReference>
<evidence type="ECO:0000256" key="1">
    <source>
        <dbReference type="ARBA" id="ARBA00004123"/>
    </source>
</evidence>
<dbReference type="CDD" id="cd18982">
    <property type="entry name" value="CSD"/>
    <property type="match status" value="1"/>
</dbReference>
<dbReference type="CDD" id="cd00024">
    <property type="entry name" value="CD_CSD"/>
    <property type="match status" value="1"/>
</dbReference>
<dbReference type="PANTHER" id="PTHR47240">
    <property type="entry name" value="CHROMO DOMAIN-CONTAINING PROTEIN LHP1"/>
    <property type="match status" value="1"/>
</dbReference>
<dbReference type="OrthoDB" id="1918685at2759"/>
<dbReference type="SUPFAM" id="SSF54160">
    <property type="entry name" value="Chromo domain-like"/>
    <property type="match status" value="1"/>
</dbReference>
<evidence type="ECO:0000256" key="2">
    <source>
        <dbReference type="ARBA" id="ARBA00023242"/>
    </source>
</evidence>
<organism evidence="5 6">
    <name type="scientific">Morella rubra</name>
    <name type="common">Chinese bayberry</name>
    <dbReference type="NCBI Taxonomy" id="262757"/>
    <lineage>
        <taxon>Eukaryota</taxon>
        <taxon>Viridiplantae</taxon>
        <taxon>Streptophyta</taxon>
        <taxon>Embryophyta</taxon>
        <taxon>Tracheophyta</taxon>
        <taxon>Spermatophyta</taxon>
        <taxon>Magnoliopsida</taxon>
        <taxon>eudicotyledons</taxon>
        <taxon>Gunneridae</taxon>
        <taxon>Pentapetalae</taxon>
        <taxon>rosids</taxon>
        <taxon>fabids</taxon>
        <taxon>Fagales</taxon>
        <taxon>Myricaceae</taxon>
        <taxon>Morella</taxon>
    </lineage>
</organism>
<protein>
    <submittedName>
        <fullName evidence="5">Chromo domain protein LHP1</fullName>
    </submittedName>
</protein>
<gene>
    <name evidence="5" type="ORF">CJ030_MR2G012402</name>
</gene>